<reference evidence="1 2" key="1">
    <citation type="submission" date="2018-11" db="EMBL/GenBank/DDBJ databases">
        <authorList>
            <consortium name="Pathogen Informatics"/>
        </authorList>
    </citation>
    <scope>NUCLEOTIDE SEQUENCE [LARGE SCALE GENOMIC DNA]</scope>
</reference>
<gene>
    <name evidence="1" type="ORF">HPBE_LOCUS26028</name>
</gene>
<accession>A0A183GTL0</accession>
<evidence type="ECO:0000313" key="3">
    <source>
        <dbReference type="WBParaSite" id="HPBE_0002603001-mRNA-1"/>
    </source>
</evidence>
<dbReference type="EMBL" id="UZAH01039045">
    <property type="protein sequence ID" value="VDP55261.1"/>
    <property type="molecule type" value="Genomic_DNA"/>
</dbReference>
<dbReference type="Proteomes" id="UP000050761">
    <property type="component" value="Unassembled WGS sequence"/>
</dbReference>
<evidence type="ECO:0000313" key="2">
    <source>
        <dbReference type="Proteomes" id="UP000050761"/>
    </source>
</evidence>
<name>A0A183GTL0_HELPZ</name>
<accession>A0A3P8EFB7</accession>
<dbReference type="OrthoDB" id="5877502at2759"/>
<organism evidence="2 3">
    <name type="scientific">Heligmosomoides polygyrus</name>
    <name type="common">Parasitic roundworm</name>
    <dbReference type="NCBI Taxonomy" id="6339"/>
    <lineage>
        <taxon>Eukaryota</taxon>
        <taxon>Metazoa</taxon>
        <taxon>Ecdysozoa</taxon>
        <taxon>Nematoda</taxon>
        <taxon>Chromadorea</taxon>
        <taxon>Rhabditida</taxon>
        <taxon>Rhabditina</taxon>
        <taxon>Rhabditomorpha</taxon>
        <taxon>Strongyloidea</taxon>
        <taxon>Heligmosomidae</taxon>
        <taxon>Heligmosomoides</taxon>
    </lineage>
</organism>
<dbReference type="WBParaSite" id="HPBE_0002603001-mRNA-1">
    <property type="protein sequence ID" value="HPBE_0002603001-mRNA-1"/>
    <property type="gene ID" value="HPBE_0002603001"/>
</dbReference>
<proteinExistence type="predicted"/>
<reference evidence="3" key="2">
    <citation type="submission" date="2019-09" db="UniProtKB">
        <authorList>
            <consortium name="WormBaseParasite"/>
        </authorList>
    </citation>
    <scope>IDENTIFICATION</scope>
</reference>
<evidence type="ECO:0000313" key="1">
    <source>
        <dbReference type="EMBL" id="VDP55261.1"/>
    </source>
</evidence>
<keyword evidence="2" id="KW-1185">Reference proteome</keyword>
<protein>
    <submittedName>
        <fullName evidence="3">C2H2-type domain-containing protein</fullName>
    </submittedName>
</protein>
<sequence length="197" mass="22338">MLFSSQPSPAGYEAVSAHIPGMHIMRHRFFAPGTVPELGENSITPQITQFFQICQDSCPTRADKDAHERQAKHKKKLQIYDFFAKEVPKFQPFSGPSVLVKRYTGCGELYVGLECLHELHFSFSPMPWWACSICYESGALMEQADIHLSSMGHITTYLDEFHSTKASTLKTDGDPLKVFEEIKRLCSEIFEEQGLRS</sequence>
<dbReference type="AlphaFoldDB" id="A0A183GTL0"/>